<dbReference type="Proteomes" id="UP000287166">
    <property type="component" value="Unassembled WGS sequence"/>
</dbReference>
<gene>
    <name evidence="2" type="ORF">SCP_0309290</name>
</gene>
<dbReference type="RefSeq" id="XP_027612115.1">
    <property type="nucleotide sequence ID" value="XM_027756314.1"/>
</dbReference>
<reference evidence="2 3" key="1">
    <citation type="journal article" date="2018" name="Sci. Rep.">
        <title>Genome sequence of the cauliflower mushroom Sparassis crispa (Hanabiratake) and its association with beneficial usage.</title>
        <authorList>
            <person name="Kiyama R."/>
            <person name="Furutani Y."/>
            <person name="Kawaguchi K."/>
            <person name="Nakanishi T."/>
        </authorList>
    </citation>
    <scope>NUCLEOTIDE SEQUENCE [LARGE SCALE GENOMIC DNA]</scope>
</reference>
<dbReference type="GeneID" id="38778119"/>
<organism evidence="2 3">
    <name type="scientific">Sparassis crispa</name>
    <dbReference type="NCBI Taxonomy" id="139825"/>
    <lineage>
        <taxon>Eukaryota</taxon>
        <taxon>Fungi</taxon>
        <taxon>Dikarya</taxon>
        <taxon>Basidiomycota</taxon>
        <taxon>Agaricomycotina</taxon>
        <taxon>Agaricomycetes</taxon>
        <taxon>Polyporales</taxon>
        <taxon>Sparassidaceae</taxon>
        <taxon>Sparassis</taxon>
    </lineage>
</organism>
<dbReference type="InParanoid" id="A0A401GGA7"/>
<name>A0A401GGA7_9APHY</name>
<dbReference type="AlphaFoldDB" id="A0A401GGA7"/>
<comment type="caution">
    <text evidence="2">The sequence shown here is derived from an EMBL/GenBank/DDBJ whole genome shotgun (WGS) entry which is preliminary data.</text>
</comment>
<evidence type="ECO:0000313" key="3">
    <source>
        <dbReference type="Proteomes" id="UP000287166"/>
    </source>
</evidence>
<proteinExistence type="predicted"/>
<protein>
    <submittedName>
        <fullName evidence="2">Uncharacterized protein</fullName>
    </submittedName>
</protein>
<accession>A0A401GGA7</accession>
<feature type="compositionally biased region" description="Polar residues" evidence="1">
    <location>
        <begin position="1"/>
        <end position="11"/>
    </location>
</feature>
<sequence>MTPREGSSFSSALLLPQPKYPGTPSVRPMALFTVPGSELLLCFTSFENSTHLRIQPSTLSSIRGPYAICAP</sequence>
<evidence type="ECO:0000313" key="2">
    <source>
        <dbReference type="EMBL" id="GBE81202.1"/>
    </source>
</evidence>
<keyword evidence="3" id="KW-1185">Reference proteome</keyword>
<dbReference type="EMBL" id="BFAD01000003">
    <property type="protein sequence ID" value="GBE81202.1"/>
    <property type="molecule type" value="Genomic_DNA"/>
</dbReference>
<evidence type="ECO:0000256" key="1">
    <source>
        <dbReference type="SAM" id="MobiDB-lite"/>
    </source>
</evidence>
<feature type="region of interest" description="Disordered" evidence="1">
    <location>
        <begin position="1"/>
        <end position="21"/>
    </location>
</feature>